<dbReference type="RefSeq" id="YP_009293124.1">
    <property type="nucleotide sequence ID" value="NC_031127.1"/>
</dbReference>
<dbReference type="OrthoDB" id="7517at10239"/>
<evidence type="ECO:0000313" key="2">
    <source>
        <dbReference type="Proteomes" id="UP000203302"/>
    </source>
</evidence>
<protein>
    <submittedName>
        <fullName evidence="1">Putative virion structural protein</fullName>
    </submittedName>
</protein>
<accession>A0A1B2IDA0</accession>
<dbReference type="GeneID" id="29069278"/>
<evidence type="ECO:0000313" key="1">
    <source>
        <dbReference type="EMBL" id="ANZ49238.1"/>
    </source>
</evidence>
<dbReference type="InterPro" id="IPR013783">
    <property type="entry name" value="Ig-like_fold"/>
</dbReference>
<reference evidence="2" key="1">
    <citation type="submission" date="2016-06" db="EMBL/GenBank/DDBJ databases">
        <authorList>
            <person name="Berg J.A."/>
            <person name="Grossarth S.E."/>
            <person name="Jarvis T.M."/>
            <person name="Merrill B.D."/>
            <person name="Breakwell D.P."/>
            <person name="Hope S."/>
            <person name="Grose J.H."/>
        </authorList>
    </citation>
    <scope>NUCLEOTIDE SEQUENCE [LARGE SCALE GENOMIC DNA]</scope>
</reference>
<dbReference type="Proteomes" id="UP000203302">
    <property type="component" value="Segment"/>
</dbReference>
<dbReference type="Gene3D" id="2.60.40.10">
    <property type="entry name" value="Immunoglobulins"/>
    <property type="match status" value="1"/>
</dbReference>
<proteinExistence type="predicted"/>
<dbReference type="EMBL" id="KX397368">
    <property type="protein sequence ID" value="ANZ49238.1"/>
    <property type="molecule type" value="Genomic_DNA"/>
</dbReference>
<name>A0A1B2IDA0_9CAUD</name>
<organism evidence="1 2">
    <name type="scientific">Erwinia phage vB_EamM_Huxley</name>
    <dbReference type="NCBI Taxonomy" id="1883373"/>
    <lineage>
        <taxon>Viruses</taxon>
        <taxon>Duplodnaviria</taxon>
        <taxon>Heunggongvirae</taxon>
        <taxon>Uroviricota</taxon>
        <taxon>Caudoviricetes</taxon>
        <taxon>Chimalliviridae</taxon>
        <taxon>Machinavirus</taxon>
        <taxon>Machinavirus machina</taxon>
    </lineage>
</organism>
<gene>
    <name evidence="1" type="ORF">HUXLEY_156</name>
</gene>
<sequence>MSFTLRWKNPNVIATVVNIYRDVKDISVSALPAPIATLSNGETEWRDTTAVGGSTYYYLLTVTANGKTVATASQKYVVEVKRGIGPMTIIQGDDRLGFMGNVPYDEQWQPTQMPASFQAMYPTLLTDRVSLSKFTRNGKILYLLNSSAQFLGQQSWATLYQAGLVYGTDDFGPVGGHGTLPDTLQDAKIYHNGDVYRMRLARGLTEEGQSPAFAFDSSLHLKDHDAVSALTGFNEYNDLLYSMVVDVPVKQRWANWNQLGSNLLGAGSVASNSVLINGGVLCQEHDTATDKILQRGLFLATTLTATSAIQRINYTTPAQLGRYFPIFELVE</sequence>
<dbReference type="KEGG" id="vg:29069278"/>